<dbReference type="InterPro" id="IPR016461">
    <property type="entry name" value="COMT-like"/>
</dbReference>
<dbReference type="Proteomes" id="UP000240971">
    <property type="component" value="Unassembled WGS sequence"/>
</dbReference>
<dbReference type="PANTHER" id="PTHR43712">
    <property type="entry name" value="PUTATIVE (AFU_ORTHOLOGUE AFUA_4G14580)-RELATED"/>
    <property type="match status" value="1"/>
</dbReference>
<dbReference type="Gene3D" id="1.10.287.1350">
    <property type="match status" value="1"/>
</dbReference>
<evidence type="ECO:0000256" key="2">
    <source>
        <dbReference type="ARBA" id="ARBA00022679"/>
    </source>
</evidence>
<dbReference type="Pfam" id="PF00891">
    <property type="entry name" value="Methyltransf_2"/>
    <property type="match status" value="1"/>
</dbReference>
<dbReference type="InterPro" id="IPR012967">
    <property type="entry name" value="COMT_dimerisation"/>
</dbReference>
<comment type="caution">
    <text evidence="7">The sequence shown here is derived from an EMBL/GenBank/DDBJ whole genome shotgun (WGS) entry which is preliminary data.</text>
</comment>
<evidence type="ECO:0000256" key="4">
    <source>
        <dbReference type="PIRSR" id="PIRSR005739-1"/>
    </source>
</evidence>
<dbReference type="GO" id="GO:0046983">
    <property type="term" value="F:protein dimerization activity"/>
    <property type="evidence" value="ECO:0007669"/>
    <property type="project" value="InterPro"/>
</dbReference>
<dbReference type="AlphaFoldDB" id="A0A2P8HH60"/>
<sequence length="347" mass="38282">MDNTNPSTSAVASRQQSERILKYITNHWLSCCVYVSARLNIADILSDGPKTIDELAEITATHRPSLYRLLRTLASDGIFEESAPGTFSITQAATALRGNVQGSLKAFVLAELGDFYNPWGQLLYSVQTGKIAFDHYHGMNLWEYYKTHPEEGLNFMKAMTDLTQVMNQAVAEKYDFSTFKTLIDIGGGNGELMFSVLKATPGLNGIVFDELYVVEQTAARIKAIPDIAGRCSVAAGNFFEQVPPGADAYMMKYILHDWHDEDALKILRACSNAMKTGSKILAIDAVIPQGNLPHGGKLMDVNMLVVTGGYERTKEEFSSLYEQAGLRFLRVVDIGLTELSIVEGEKI</sequence>
<reference evidence="7 8" key="1">
    <citation type="submission" date="2018-03" db="EMBL/GenBank/DDBJ databases">
        <title>Genomic Encyclopedia of Archaeal and Bacterial Type Strains, Phase II (KMG-II): from individual species to whole genera.</title>
        <authorList>
            <person name="Goeker M."/>
        </authorList>
    </citation>
    <scope>NUCLEOTIDE SEQUENCE [LARGE SCALE GENOMIC DNA]</scope>
    <source>
        <strain evidence="7 8">DSM 24859</strain>
    </source>
</reference>
<dbReference type="Gene3D" id="3.40.50.150">
    <property type="entry name" value="Vaccinia Virus protein VP39"/>
    <property type="match status" value="1"/>
</dbReference>
<evidence type="ECO:0000259" key="6">
    <source>
        <dbReference type="Pfam" id="PF08100"/>
    </source>
</evidence>
<keyword evidence="3" id="KW-0949">S-adenosyl-L-methionine</keyword>
<evidence type="ECO:0000259" key="5">
    <source>
        <dbReference type="Pfam" id="PF00891"/>
    </source>
</evidence>
<dbReference type="PANTHER" id="PTHR43712:SF2">
    <property type="entry name" value="O-METHYLTRANSFERASE CICE"/>
    <property type="match status" value="1"/>
</dbReference>
<evidence type="ECO:0000256" key="3">
    <source>
        <dbReference type="ARBA" id="ARBA00022691"/>
    </source>
</evidence>
<keyword evidence="8" id="KW-1185">Reference proteome</keyword>
<dbReference type="InterPro" id="IPR036390">
    <property type="entry name" value="WH_DNA-bd_sf"/>
</dbReference>
<accession>A0A2P8HH60</accession>
<name>A0A2P8HH60_CHINA</name>
<dbReference type="RefSeq" id="WP_106529884.1">
    <property type="nucleotide sequence ID" value="NZ_PYAW01000004.1"/>
</dbReference>
<evidence type="ECO:0000313" key="8">
    <source>
        <dbReference type="Proteomes" id="UP000240971"/>
    </source>
</evidence>
<keyword evidence="2 7" id="KW-0808">Transferase</keyword>
<dbReference type="Pfam" id="PF08100">
    <property type="entry name" value="Dimerisation"/>
    <property type="match status" value="1"/>
</dbReference>
<dbReference type="Gene3D" id="1.10.10.10">
    <property type="entry name" value="Winged helix-like DNA-binding domain superfamily/Winged helix DNA-binding domain"/>
    <property type="match status" value="1"/>
</dbReference>
<dbReference type="OrthoDB" id="9766840at2"/>
<dbReference type="GO" id="GO:0008171">
    <property type="term" value="F:O-methyltransferase activity"/>
    <property type="evidence" value="ECO:0007669"/>
    <property type="project" value="InterPro"/>
</dbReference>
<feature type="domain" description="O-methyltransferase dimerisation" evidence="6">
    <location>
        <begin position="22"/>
        <end position="96"/>
    </location>
</feature>
<organism evidence="7 8">
    <name type="scientific">Chitinophaga niastensis</name>
    <dbReference type="NCBI Taxonomy" id="536980"/>
    <lineage>
        <taxon>Bacteria</taxon>
        <taxon>Pseudomonadati</taxon>
        <taxon>Bacteroidota</taxon>
        <taxon>Chitinophagia</taxon>
        <taxon>Chitinophagales</taxon>
        <taxon>Chitinophagaceae</taxon>
        <taxon>Chitinophaga</taxon>
    </lineage>
</organism>
<dbReference type="GO" id="GO:0032259">
    <property type="term" value="P:methylation"/>
    <property type="evidence" value="ECO:0007669"/>
    <property type="project" value="UniProtKB-KW"/>
</dbReference>
<dbReference type="InterPro" id="IPR036388">
    <property type="entry name" value="WH-like_DNA-bd_sf"/>
</dbReference>
<dbReference type="PIRSF" id="PIRSF005739">
    <property type="entry name" value="O-mtase"/>
    <property type="match status" value="1"/>
</dbReference>
<dbReference type="InterPro" id="IPR001077">
    <property type="entry name" value="COMT_C"/>
</dbReference>
<dbReference type="EMBL" id="PYAW01000004">
    <property type="protein sequence ID" value="PSL45563.1"/>
    <property type="molecule type" value="Genomic_DNA"/>
</dbReference>
<dbReference type="InterPro" id="IPR029063">
    <property type="entry name" value="SAM-dependent_MTases_sf"/>
</dbReference>
<feature type="domain" description="O-methyltransferase C-terminal" evidence="5">
    <location>
        <begin position="119"/>
        <end position="326"/>
    </location>
</feature>
<dbReference type="PROSITE" id="PS51683">
    <property type="entry name" value="SAM_OMT_II"/>
    <property type="match status" value="1"/>
</dbReference>
<dbReference type="SUPFAM" id="SSF46785">
    <property type="entry name" value="Winged helix' DNA-binding domain"/>
    <property type="match status" value="1"/>
</dbReference>
<evidence type="ECO:0000256" key="1">
    <source>
        <dbReference type="ARBA" id="ARBA00022603"/>
    </source>
</evidence>
<keyword evidence="1 7" id="KW-0489">Methyltransferase</keyword>
<gene>
    <name evidence="7" type="ORF">CLV51_104269</name>
</gene>
<evidence type="ECO:0000313" key="7">
    <source>
        <dbReference type="EMBL" id="PSL45563.1"/>
    </source>
</evidence>
<dbReference type="SUPFAM" id="SSF53335">
    <property type="entry name" value="S-adenosyl-L-methionine-dependent methyltransferases"/>
    <property type="match status" value="1"/>
</dbReference>
<proteinExistence type="predicted"/>
<feature type="active site" description="Proton acceptor" evidence="4">
    <location>
        <position position="256"/>
    </location>
</feature>
<protein>
    <submittedName>
        <fullName evidence="7">Hydroxyneurosporene-O-methyltransferase</fullName>
    </submittedName>
</protein>